<dbReference type="Pfam" id="PF06629">
    <property type="entry name" value="MipA"/>
    <property type="match status" value="1"/>
</dbReference>
<gene>
    <name evidence="2" type="ORF">CWI75_17830</name>
</gene>
<feature type="chain" id="PRO_5014723887" evidence="1">
    <location>
        <begin position="21"/>
        <end position="288"/>
    </location>
</feature>
<reference evidence="3" key="1">
    <citation type="submission" date="2017-11" db="EMBL/GenBank/DDBJ databases">
        <title>The draft genome sequence of Chromatocurvus sp. F02.</title>
        <authorList>
            <person name="Du Z.-J."/>
            <person name="Chang Y.-Q."/>
        </authorList>
    </citation>
    <scope>NUCLEOTIDE SEQUENCE [LARGE SCALE GENOMIC DNA]</scope>
    <source>
        <strain evidence="3">F02</strain>
    </source>
</reference>
<dbReference type="InterPro" id="IPR010583">
    <property type="entry name" value="MipA"/>
</dbReference>
<organism evidence="2 3">
    <name type="scientific">Kineobactrum sediminis</name>
    <dbReference type="NCBI Taxonomy" id="1905677"/>
    <lineage>
        <taxon>Bacteria</taxon>
        <taxon>Pseudomonadati</taxon>
        <taxon>Pseudomonadota</taxon>
        <taxon>Gammaproteobacteria</taxon>
        <taxon>Cellvibrionales</taxon>
        <taxon>Halieaceae</taxon>
        <taxon>Kineobactrum</taxon>
    </lineage>
</organism>
<feature type="signal peptide" evidence="1">
    <location>
        <begin position="1"/>
        <end position="20"/>
    </location>
</feature>
<dbReference type="RefSeq" id="WP_101522888.1">
    <property type="nucleotide sequence ID" value="NZ_PKLZ01000018.1"/>
</dbReference>
<proteinExistence type="predicted"/>
<comment type="caution">
    <text evidence="2">The sequence shown here is derived from an EMBL/GenBank/DDBJ whole genome shotgun (WGS) entry which is preliminary data.</text>
</comment>
<dbReference type="Proteomes" id="UP000234845">
    <property type="component" value="Unassembled WGS sequence"/>
</dbReference>
<sequence length="288" mass="32013">MRSAVSVAGLFLLLPLAAQCADESPAGQELPLWELGVGAGALHTPDYPSSSESRVRAIALPTVVYRGDIWRLGDGQIAKAVAAENPRFELSLSFDAAFDASSDRNELRRGMPDLDFLFEAGPQLIWKAGDYEFEAGGRGELELALQGRAVFSTDFKGVDHQGYVIEPMLHYRQRGLFSPQLENRFTLRPVWADTDLHSYFYAVEPVFVTAQRPLYEASAGYFGTHFNWTASWHANDNLVIFGGIHILSQHGSANRNSPLFEDNISVNYGIGFNWSIVQSRKTVVRNNR</sequence>
<evidence type="ECO:0000256" key="1">
    <source>
        <dbReference type="SAM" id="SignalP"/>
    </source>
</evidence>
<evidence type="ECO:0000313" key="2">
    <source>
        <dbReference type="EMBL" id="PLW81035.1"/>
    </source>
</evidence>
<dbReference type="AlphaFoldDB" id="A0A2N5XY14"/>
<accession>A0A2N5XY14</accession>
<keyword evidence="3" id="KW-1185">Reference proteome</keyword>
<keyword evidence="1" id="KW-0732">Signal</keyword>
<protein>
    <submittedName>
        <fullName evidence="2">MipA/OmpV family protein</fullName>
    </submittedName>
</protein>
<dbReference type="EMBL" id="PKLZ01000018">
    <property type="protein sequence ID" value="PLW81035.1"/>
    <property type="molecule type" value="Genomic_DNA"/>
</dbReference>
<dbReference type="OrthoDB" id="5290976at2"/>
<name>A0A2N5XY14_9GAMM</name>
<evidence type="ECO:0000313" key="3">
    <source>
        <dbReference type="Proteomes" id="UP000234845"/>
    </source>
</evidence>